<gene>
    <name evidence="1" type="ORF">ACFFF8_05950</name>
</gene>
<name>A0ABV6S4I9_9SPHN</name>
<dbReference type="RefSeq" id="WP_267218256.1">
    <property type="nucleotide sequence ID" value="NZ_JAPCWC010000001.1"/>
</dbReference>
<reference evidence="1 2" key="1">
    <citation type="submission" date="2024-09" db="EMBL/GenBank/DDBJ databases">
        <authorList>
            <person name="Sun Q."/>
            <person name="Mori K."/>
        </authorList>
    </citation>
    <scope>NUCLEOTIDE SEQUENCE [LARGE SCALE GENOMIC DNA]</scope>
    <source>
        <strain evidence="1 2">CICC 11035S</strain>
    </source>
</reference>
<proteinExistence type="predicted"/>
<comment type="caution">
    <text evidence="1">The sequence shown here is derived from an EMBL/GenBank/DDBJ whole genome shotgun (WGS) entry which is preliminary data.</text>
</comment>
<dbReference type="EMBL" id="JBHLTM010000026">
    <property type="protein sequence ID" value="MFC0684130.1"/>
    <property type="molecule type" value="Genomic_DNA"/>
</dbReference>
<sequence length="98" mass="10418">MKILTGNDLKTGAVIWWTGVSWSLDVNDSADVGDHGAALAAREEGARNVVGAYIVDGAKTEEGVRPAHIKERIRALGPTVRLDLTLKPSDPAAADWVI</sequence>
<dbReference type="InterPro" id="IPR021270">
    <property type="entry name" value="DUF2849"/>
</dbReference>
<dbReference type="Proteomes" id="UP001589858">
    <property type="component" value="Unassembled WGS sequence"/>
</dbReference>
<evidence type="ECO:0000313" key="1">
    <source>
        <dbReference type="EMBL" id="MFC0684130.1"/>
    </source>
</evidence>
<protein>
    <submittedName>
        <fullName evidence="1">DUF2849 domain-containing protein</fullName>
    </submittedName>
</protein>
<keyword evidence="2" id="KW-1185">Reference proteome</keyword>
<dbReference type="Pfam" id="PF11011">
    <property type="entry name" value="DUF2849"/>
    <property type="match status" value="1"/>
</dbReference>
<evidence type="ECO:0000313" key="2">
    <source>
        <dbReference type="Proteomes" id="UP001589858"/>
    </source>
</evidence>
<organism evidence="1 2">
    <name type="scientific">Novosphingobium clariflavum</name>
    <dbReference type="NCBI Taxonomy" id="2029884"/>
    <lineage>
        <taxon>Bacteria</taxon>
        <taxon>Pseudomonadati</taxon>
        <taxon>Pseudomonadota</taxon>
        <taxon>Alphaproteobacteria</taxon>
        <taxon>Sphingomonadales</taxon>
        <taxon>Sphingomonadaceae</taxon>
        <taxon>Novosphingobium</taxon>
    </lineage>
</organism>
<accession>A0ABV6S4I9</accession>